<accession>A0ABQ7D179</accession>
<organism evidence="1 2">
    <name type="scientific">Brassica cretica</name>
    <name type="common">Mustard</name>
    <dbReference type="NCBI Taxonomy" id="69181"/>
    <lineage>
        <taxon>Eukaryota</taxon>
        <taxon>Viridiplantae</taxon>
        <taxon>Streptophyta</taxon>
        <taxon>Embryophyta</taxon>
        <taxon>Tracheophyta</taxon>
        <taxon>Spermatophyta</taxon>
        <taxon>Magnoliopsida</taxon>
        <taxon>eudicotyledons</taxon>
        <taxon>Gunneridae</taxon>
        <taxon>Pentapetalae</taxon>
        <taxon>rosids</taxon>
        <taxon>malvids</taxon>
        <taxon>Brassicales</taxon>
        <taxon>Brassicaceae</taxon>
        <taxon>Brassiceae</taxon>
        <taxon>Brassica</taxon>
    </lineage>
</organism>
<dbReference type="EMBL" id="QGKV02000759">
    <property type="protein sequence ID" value="KAF3565389.1"/>
    <property type="molecule type" value="Genomic_DNA"/>
</dbReference>
<reference evidence="1 2" key="1">
    <citation type="journal article" date="2020" name="BMC Genomics">
        <title>Intraspecific diversification of the crop wild relative Brassica cretica Lam. using demographic model selection.</title>
        <authorList>
            <person name="Kioukis A."/>
            <person name="Michalopoulou V.A."/>
            <person name="Briers L."/>
            <person name="Pirintsos S."/>
            <person name="Studholme D.J."/>
            <person name="Pavlidis P."/>
            <person name="Sarris P.F."/>
        </authorList>
    </citation>
    <scope>NUCLEOTIDE SEQUENCE [LARGE SCALE GENOMIC DNA]</scope>
    <source>
        <strain evidence="2">cv. PFS-1207/04</strain>
    </source>
</reference>
<evidence type="ECO:0000313" key="2">
    <source>
        <dbReference type="Proteomes" id="UP000266723"/>
    </source>
</evidence>
<proteinExistence type="predicted"/>
<comment type="caution">
    <text evidence="1">The sequence shown here is derived from an EMBL/GenBank/DDBJ whole genome shotgun (WGS) entry which is preliminary data.</text>
</comment>
<evidence type="ECO:0000313" key="1">
    <source>
        <dbReference type="EMBL" id="KAF3565389.1"/>
    </source>
</evidence>
<name>A0ABQ7D179_BRACR</name>
<protein>
    <submittedName>
        <fullName evidence="1">Uncharacterized protein</fullName>
    </submittedName>
</protein>
<gene>
    <name evidence="1" type="ORF">DY000_02016388</name>
</gene>
<keyword evidence="2" id="KW-1185">Reference proteome</keyword>
<sequence>MEAYMVVRFSLRKQSRERNRTESSWNRDSRIEEFGSVMEAYDSKVEASVVQIGSVREDDVRGR</sequence>
<dbReference type="Proteomes" id="UP000266723">
    <property type="component" value="Unassembled WGS sequence"/>
</dbReference>